<protein>
    <submittedName>
        <fullName evidence="1">Uncharacterized protein</fullName>
    </submittedName>
</protein>
<dbReference type="EMBL" id="FNDT01000007">
    <property type="protein sequence ID" value="SDI21094.1"/>
    <property type="molecule type" value="Genomic_DNA"/>
</dbReference>
<dbReference type="STRING" id="335973.SAMN04488693_107109"/>
<sequence>MSTIQVTQTAPADDSTILAAARRAVSDALFDLEQAWRNPRPDAVVAAARRQLAAAESWADARREGA</sequence>
<keyword evidence="2" id="KW-1185">Reference proteome</keyword>
<organism evidence="1 2">
    <name type="scientific">Arthrobacter subterraneus</name>
    <dbReference type="NCBI Taxonomy" id="335973"/>
    <lineage>
        <taxon>Bacteria</taxon>
        <taxon>Bacillati</taxon>
        <taxon>Actinomycetota</taxon>
        <taxon>Actinomycetes</taxon>
        <taxon>Micrococcales</taxon>
        <taxon>Micrococcaceae</taxon>
        <taxon>Arthrobacter</taxon>
    </lineage>
</organism>
<proteinExistence type="predicted"/>
<dbReference type="Proteomes" id="UP000199258">
    <property type="component" value="Unassembled WGS sequence"/>
</dbReference>
<name>A0A1G8IQA8_9MICC</name>
<accession>A0A1G8IQA8</accession>
<evidence type="ECO:0000313" key="2">
    <source>
        <dbReference type="Proteomes" id="UP000199258"/>
    </source>
</evidence>
<evidence type="ECO:0000313" key="1">
    <source>
        <dbReference type="EMBL" id="SDI21094.1"/>
    </source>
</evidence>
<dbReference type="RefSeq" id="WP_090586372.1">
    <property type="nucleotide sequence ID" value="NZ_FNDT01000007.1"/>
</dbReference>
<dbReference type="AlphaFoldDB" id="A0A1G8IQA8"/>
<reference evidence="1 2" key="1">
    <citation type="submission" date="2016-10" db="EMBL/GenBank/DDBJ databases">
        <authorList>
            <person name="de Groot N.N."/>
        </authorList>
    </citation>
    <scope>NUCLEOTIDE SEQUENCE [LARGE SCALE GENOMIC DNA]</scope>
    <source>
        <strain evidence="1 2">NP_1H</strain>
    </source>
</reference>
<gene>
    <name evidence="1" type="ORF">SAMN04488693_107109</name>
</gene>